<comment type="caution">
    <text evidence="2">The sequence shown here is derived from an EMBL/GenBank/DDBJ whole genome shotgun (WGS) entry which is preliminary data.</text>
</comment>
<feature type="region of interest" description="Disordered" evidence="1">
    <location>
        <begin position="137"/>
        <end position="201"/>
    </location>
</feature>
<organism evidence="2">
    <name type="scientific">marine sediment metagenome</name>
    <dbReference type="NCBI Taxonomy" id="412755"/>
    <lineage>
        <taxon>unclassified sequences</taxon>
        <taxon>metagenomes</taxon>
        <taxon>ecological metagenomes</taxon>
    </lineage>
</organism>
<dbReference type="InterPro" id="IPR043991">
    <property type="entry name" value="Gp3-like"/>
</dbReference>
<accession>A0A0F8XS46</accession>
<dbReference type="AlphaFoldDB" id="A0A0F8XS46"/>
<name>A0A0F8XS46_9ZZZZ</name>
<reference evidence="2" key="1">
    <citation type="journal article" date="2015" name="Nature">
        <title>Complex archaea that bridge the gap between prokaryotes and eukaryotes.</title>
        <authorList>
            <person name="Spang A."/>
            <person name="Saw J.H."/>
            <person name="Jorgensen S.L."/>
            <person name="Zaremba-Niedzwiedzka K."/>
            <person name="Martijn J."/>
            <person name="Lind A.E."/>
            <person name="van Eijk R."/>
            <person name="Schleper C."/>
            <person name="Guy L."/>
            <person name="Ettema T.J."/>
        </authorList>
    </citation>
    <scope>NUCLEOTIDE SEQUENCE</scope>
</reference>
<evidence type="ECO:0000313" key="2">
    <source>
        <dbReference type="EMBL" id="KKK71793.1"/>
    </source>
</evidence>
<feature type="non-terminal residue" evidence="2">
    <location>
        <position position="1"/>
    </location>
</feature>
<evidence type="ECO:0000256" key="1">
    <source>
        <dbReference type="SAM" id="MobiDB-lite"/>
    </source>
</evidence>
<sequence>VEVVKCPCDALESKHCKPHGILNVVLAISGRIGGAHQFRTTSWNSIENILSSLALLKSLTGGPLAGIPLKLVVGPKKVQPKGQPKARVVQVVSIEFRRNTELPGSTLVQLQEHSRIQTQARLTTGGDIKRLEAAAEEINGDTTEDTEDWEQEFTDPETQKTDEAPPFDEEPQPEIGDEFLDGGDGEPAAEIKPAGTQASLY</sequence>
<protein>
    <submittedName>
        <fullName evidence="2">Uncharacterized protein</fullName>
    </submittedName>
</protein>
<feature type="compositionally biased region" description="Acidic residues" evidence="1">
    <location>
        <begin position="165"/>
        <end position="184"/>
    </location>
</feature>
<gene>
    <name evidence="2" type="ORF">LCGC14_2910370</name>
</gene>
<proteinExistence type="predicted"/>
<dbReference type="EMBL" id="LAZR01057568">
    <property type="protein sequence ID" value="KKK71793.1"/>
    <property type="molecule type" value="Genomic_DNA"/>
</dbReference>
<feature type="compositionally biased region" description="Acidic residues" evidence="1">
    <location>
        <begin position="137"/>
        <end position="155"/>
    </location>
</feature>
<dbReference type="Pfam" id="PF18897">
    <property type="entry name" value="Gp3-like"/>
    <property type="match status" value="1"/>
</dbReference>